<evidence type="ECO:0000256" key="5">
    <source>
        <dbReference type="HAMAP-Rule" id="MF_00014"/>
    </source>
</evidence>
<feature type="domain" description="RimM N-terminal" evidence="6">
    <location>
        <begin position="1"/>
        <end position="81"/>
    </location>
</feature>
<dbReference type="Gene3D" id="2.40.30.60">
    <property type="entry name" value="RimM"/>
    <property type="match status" value="1"/>
</dbReference>
<keyword evidence="9" id="KW-1185">Reference proteome</keyword>
<dbReference type="HAMAP" id="MF_00014">
    <property type="entry name" value="Ribosome_mat_RimM"/>
    <property type="match status" value="1"/>
</dbReference>
<keyword evidence="4 5" id="KW-0143">Chaperone</keyword>
<dbReference type="NCBIfam" id="TIGR02273">
    <property type="entry name" value="16S_RimM"/>
    <property type="match status" value="1"/>
</dbReference>
<sequence>MGYIAAAFGVQGWVKVVADTEYADSLFDYSTWWLGRDGQWQAFELEEAGLQPKNVIAKLSGINDRDAAFALKGMTIAVPRSAMPAAEEGEYYWADLIGLEVVNLAGESLGRVDKLFETGANDVLVVRDGSIERLLPFVATVVLDVDLAAGKIKVDWGLDY</sequence>
<dbReference type="PANTHER" id="PTHR33692:SF1">
    <property type="entry name" value="RIBOSOME MATURATION FACTOR RIMM"/>
    <property type="match status" value="1"/>
</dbReference>
<evidence type="ECO:0000259" key="7">
    <source>
        <dbReference type="Pfam" id="PF24986"/>
    </source>
</evidence>
<dbReference type="InterPro" id="IPR036976">
    <property type="entry name" value="RimM_N_sf"/>
</dbReference>
<dbReference type="SUPFAM" id="SSF50447">
    <property type="entry name" value="Translation proteins"/>
    <property type="match status" value="1"/>
</dbReference>
<protein>
    <recommendedName>
        <fullName evidence="5">Ribosome maturation factor RimM</fullName>
    </recommendedName>
</protein>
<dbReference type="Gene3D" id="2.30.30.240">
    <property type="entry name" value="PRC-barrel domain"/>
    <property type="match status" value="1"/>
</dbReference>
<dbReference type="SUPFAM" id="SSF50346">
    <property type="entry name" value="PRC-barrel domain"/>
    <property type="match status" value="1"/>
</dbReference>
<evidence type="ECO:0000313" key="9">
    <source>
        <dbReference type="Proteomes" id="UP001595791"/>
    </source>
</evidence>
<dbReference type="Pfam" id="PF24986">
    <property type="entry name" value="PRC_RimM"/>
    <property type="match status" value="1"/>
</dbReference>
<keyword evidence="2 5" id="KW-0690">Ribosome biogenesis</keyword>
<dbReference type="InterPro" id="IPR002676">
    <property type="entry name" value="RimM_N"/>
</dbReference>
<dbReference type="InterPro" id="IPR011961">
    <property type="entry name" value="RimM"/>
</dbReference>
<comment type="subcellular location">
    <subcellularLocation>
        <location evidence="5">Cytoplasm</location>
    </subcellularLocation>
</comment>
<keyword evidence="1 5" id="KW-0963">Cytoplasm</keyword>
<comment type="similarity">
    <text evidence="5">Belongs to the RimM family.</text>
</comment>
<evidence type="ECO:0000256" key="2">
    <source>
        <dbReference type="ARBA" id="ARBA00022517"/>
    </source>
</evidence>
<dbReference type="InterPro" id="IPR009000">
    <property type="entry name" value="Transl_B-barrel_sf"/>
</dbReference>
<accession>A0ABV8MS45</accession>
<dbReference type="InterPro" id="IPR056792">
    <property type="entry name" value="PRC_RimM"/>
</dbReference>
<comment type="function">
    <text evidence="5">An accessory protein needed during the final step in the assembly of 30S ribosomal subunit, possibly for assembly of the head region. Essential for efficient processing of 16S rRNA. May be needed both before and after RbfA during the maturation of 16S rRNA. It has affinity for free ribosomal 30S subunits but not for 70S ribosomes.</text>
</comment>
<proteinExistence type="inferred from homology"/>
<dbReference type="InterPro" id="IPR011033">
    <property type="entry name" value="PRC_barrel-like_sf"/>
</dbReference>
<comment type="subunit">
    <text evidence="5">Binds ribosomal protein uS19.</text>
</comment>
<evidence type="ECO:0000259" key="6">
    <source>
        <dbReference type="Pfam" id="PF01782"/>
    </source>
</evidence>
<dbReference type="EMBL" id="JBHSBU010000001">
    <property type="protein sequence ID" value="MFC4159751.1"/>
    <property type="molecule type" value="Genomic_DNA"/>
</dbReference>
<name>A0ABV8MS45_9NEIS</name>
<evidence type="ECO:0000313" key="8">
    <source>
        <dbReference type="EMBL" id="MFC4159751.1"/>
    </source>
</evidence>
<gene>
    <name evidence="5 8" type="primary">rimM</name>
    <name evidence="8" type="ORF">ACFOW7_10365</name>
</gene>
<evidence type="ECO:0000256" key="4">
    <source>
        <dbReference type="ARBA" id="ARBA00023186"/>
    </source>
</evidence>
<dbReference type="Proteomes" id="UP001595791">
    <property type="component" value="Unassembled WGS sequence"/>
</dbReference>
<dbReference type="RefSeq" id="WP_378163848.1">
    <property type="nucleotide sequence ID" value="NZ_JBHSBU010000001.1"/>
</dbReference>
<feature type="domain" description="Ribosome maturation factor RimM PRC barrel" evidence="7">
    <location>
        <begin position="93"/>
        <end position="156"/>
    </location>
</feature>
<dbReference type="Pfam" id="PF01782">
    <property type="entry name" value="RimM"/>
    <property type="match status" value="1"/>
</dbReference>
<keyword evidence="3 5" id="KW-0698">rRNA processing</keyword>
<organism evidence="8 9">
    <name type="scientific">Chitinimonas lacunae</name>
    <dbReference type="NCBI Taxonomy" id="1963018"/>
    <lineage>
        <taxon>Bacteria</taxon>
        <taxon>Pseudomonadati</taxon>
        <taxon>Pseudomonadota</taxon>
        <taxon>Betaproteobacteria</taxon>
        <taxon>Neisseriales</taxon>
        <taxon>Chitinibacteraceae</taxon>
        <taxon>Chitinimonas</taxon>
    </lineage>
</organism>
<evidence type="ECO:0000256" key="3">
    <source>
        <dbReference type="ARBA" id="ARBA00022552"/>
    </source>
</evidence>
<reference evidence="9" key="1">
    <citation type="journal article" date="2019" name="Int. J. Syst. Evol. Microbiol.">
        <title>The Global Catalogue of Microorganisms (GCM) 10K type strain sequencing project: providing services to taxonomists for standard genome sequencing and annotation.</title>
        <authorList>
            <consortium name="The Broad Institute Genomics Platform"/>
            <consortium name="The Broad Institute Genome Sequencing Center for Infectious Disease"/>
            <person name="Wu L."/>
            <person name="Ma J."/>
        </authorList>
    </citation>
    <scope>NUCLEOTIDE SEQUENCE [LARGE SCALE GENOMIC DNA]</scope>
    <source>
        <strain evidence="9">LMG 29894</strain>
    </source>
</reference>
<comment type="caution">
    <text evidence="8">The sequence shown here is derived from an EMBL/GenBank/DDBJ whole genome shotgun (WGS) entry which is preliminary data.</text>
</comment>
<dbReference type="PANTHER" id="PTHR33692">
    <property type="entry name" value="RIBOSOME MATURATION FACTOR RIMM"/>
    <property type="match status" value="1"/>
</dbReference>
<evidence type="ECO:0000256" key="1">
    <source>
        <dbReference type="ARBA" id="ARBA00022490"/>
    </source>
</evidence>
<comment type="domain">
    <text evidence="5">The PRC barrel domain binds ribosomal protein uS19.</text>
</comment>